<proteinExistence type="predicted"/>
<sequence>MSVNAAAVLGAGASAPGRGSRWDPGLAGVIVAGPRNQVTTLTERLPLPA</sequence>
<dbReference type="AlphaFoldDB" id="A0A853BAB5"/>
<keyword evidence="2" id="KW-1185">Reference proteome</keyword>
<dbReference type="EMBL" id="JACCFK010000001">
    <property type="protein sequence ID" value="NYI91692.1"/>
    <property type="molecule type" value="Genomic_DNA"/>
</dbReference>
<gene>
    <name evidence="1" type="ORF">HNR02_005015</name>
</gene>
<evidence type="ECO:0000313" key="2">
    <source>
        <dbReference type="Proteomes" id="UP000549616"/>
    </source>
</evidence>
<dbReference type="RefSeq" id="WP_179775550.1">
    <property type="nucleotide sequence ID" value="NZ_JACCFK010000001.1"/>
</dbReference>
<organism evidence="1 2">
    <name type="scientific">Amycolatopsis endophytica</name>
    <dbReference type="NCBI Taxonomy" id="860233"/>
    <lineage>
        <taxon>Bacteria</taxon>
        <taxon>Bacillati</taxon>
        <taxon>Actinomycetota</taxon>
        <taxon>Actinomycetes</taxon>
        <taxon>Pseudonocardiales</taxon>
        <taxon>Pseudonocardiaceae</taxon>
        <taxon>Amycolatopsis</taxon>
    </lineage>
</organism>
<comment type="caution">
    <text evidence="1">The sequence shown here is derived from an EMBL/GenBank/DDBJ whole genome shotgun (WGS) entry which is preliminary data.</text>
</comment>
<dbReference type="Proteomes" id="UP000549616">
    <property type="component" value="Unassembled WGS sequence"/>
</dbReference>
<protein>
    <submittedName>
        <fullName evidence="1">Uncharacterized protein</fullName>
    </submittedName>
</protein>
<accession>A0A853BAB5</accession>
<reference evidence="1 2" key="1">
    <citation type="submission" date="2020-07" db="EMBL/GenBank/DDBJ databases">
        <title>Sequencing the genomes of 1000 actinobacteria strains.</title>
        <authorList>
            <person name="Klenk H.-P."/>
        </authorList>
    </citation>
    <scope>NUCLEOTIDE SEQUENCE [LARGE SCALE GENOMIC DNA]</scope>
    <source>
        <strain evidence="1 2">DSM 104006</strain>
    </source>
</reference>
<name>A0A853BAB5_9PSEU</name>
<evidence type="ECO:0000313" key="1">
    <source>
        <dbReference type="EMBL" id="NYI91692.1"/>
    </source>
</evidence>